<evidence type="ECO:0000256" key="2">
    <source>
        <dbReference type="ARBA" id="ARBA00022884"/>
    </source>
</evidence>
<keyword evidence="1 5" id="KW-0699">rRNA-binding</keyword>
<comment type="caution">
    <text evidence="9">The sequence shown here is derived from an EMBL/GenBank/DDBJ whole genome shotgun (WGS) entry which is preliminary data.</text>
</comment>
<dbReference type="Pfam" id="PF00347">
    <property type="entry name" value="Ribosomal_L6"/>
    <property type="match status" value="2"/>
</dbReference>
<evidence type="ECO:0000256" key="4">
    <source>
        <dbReference type="ARBA" id="ARBA00023274"/>
    </source>
</evidence>
<evidence type="ECO:0000256" key="6">
    <source>
        <dbReference type="RuleBase" id="RU003869"/>
    </source>
</evidence>
<comment type="similarity">
    <text evidence="5 6">Belongs to the universal ribosomal protein uL6 family.</text>
</comment>
<sequence>MSRIGKKPITIPTGVEVTITGHSVAIKGPKGTLRREFPAEVKIAKEKDHLVCSIPPESDKAVRAKFGLVRSLLNNMVIGVTKGFTRELEVVGLGYKVKAEGPKVTFNIGYSHPVVFEPPKEVSLKVEPGAKQPGGLDVAARVIVTGIDKQMVGQVAADIRAIKPPCHYKGTGIRYAGEQVRIKEGKKLAA</sequence>
<name>A0A367ZK36_9BACT</name>
<dbReference type="InterPro" id="IPR036789">
    <property type="entry name" value="Ribosomal_uL6-like_a/b-dom_sf"/>
</dbReference>
<dbReference type="HAMAP" id="MF_01365_B">
    <property type="entry name" value="Ribosomal_uL6_B"/>
    <property type="match status" value="1"/>
</dbReference>
<evidence type="ECO:0000256" key="5">
    <source>
        <dbReference type="HAMAP-Rule" id="MF_01365"/>
    </source>
</evidence>
<dbReference type="GO" id="GO:0003735">
    <property type="term" value="F:structural constituent of ribosome"/>
    <property type="evidence" value="ECO:0007669"/>
    <property type="project" value="UniProtKB-UniRule"/>
</dbReference>
<dbReference type="GO" id="GO:0022625">
    <property type="term" value="C:cytosolic large ribosomal subunit"/>
    <property type="evidence" value="ECO:0007669"/>
    <property type="project" value="UniProtKB-UniRule"/>
</dbReference>
<evidence type="ECO:0000256" key="7">
    <source>
        <dbReference type="RuleBase" id="RU003870"/>
    </source>
</evidence>
<dbReference type="InterPro" id="IPR020040">
    <property type="entry name" value="Ribosomal_uL6_a/b-dom"/>
</dbReference>
<dbReference type="EMBL" id="QOQW01000022">
    <property type="protein sequence ID" value="RCK78493.1"/>
    <property type="molecule type" value="Genomic_DNA"/>
</dbReference>
<reference evidence="9 10" key="1">
    <citation type="submission" date="2018-05" db="EMBL/GenBank/DDBJ databases">
        <title>A metagenomic window into the 2 km-deep terrestrial subsurface aquifer revealed taxonomically and functionally diverse microbial community comprising novel uncultured bacterial lineages.</title>
        <authorList>
            <person name="Kadnikov V.V."/>
            <person name="Mardanov A.V."/>
            <person name="Beletsky A.V."/>
            <person name="Banks D."/>
            <person name="Pimenov N.V."/>
            <person name="Frank Y.A."/>
            <person name="Karnachuk O.V."/>
            <person name="Ravin N.V."/>
        </authorList>
    </citation>
    <scope>NUCLEOTIDE SEQUENCE [LARGE SCALE GENOMIC DNA]</scope>
    <source>
        <strain evidence="9">BY5</strain>
    </source>
</reference>
<evidence type="ECO:0000256" key="1">
    <source>
        <dbReference type="ARBA" id="ARBA00022730"/>
    </source>
</evidence>
<dbReference type="PRINTS" id="PR00059">
    <property type="entry name" value="RIBOSOMALL6"/>
</dbReference>
<dbReference type="Gene3D" id="3.90.930.12">
    <property type="entry name" value="Ribosomal protein L6, alpha-beta domain"/>
    <property type="match status" value="2"/>
</dbReference>
<protein>
    <recommendedName>
        <fullName evidence="5">Large ribosomal subunit protein uL6</fullName>
    </recommendedName>
</protein>
<comment type="subunit">
    <text evidence="5">Part of the 50S ribosomal subunit.</text>
</comment>
<comment type="function">
    <text evidence="5 7">This protein binds to the 23S rRNA, and is important in its secondary structure. It is located near the subunit interface in the base of the L7/L12 stalk, and near the tRNA binding site of the peptidyltransferase center.</text>
</comment>
<feature type="domain" description="Large ribosomal subunit protein uL6 alpha-beta" evidence="8">
    <location>
        <begin position="91"/>
        <end position="175"/>
    </location>
</feature>
<dbReference type="SUPFAM" id="SSF56053">
    <property type="entry name" value="Ribosomal protein L6"/>
    <property type="match status" value="2"/>
</dbReference>
<feature type="domain" description="Large ribosomal subunit protein uL6 alpha-beta" evidence="8">
    <location>
        <begin position="11"/>
        <end position="83"/>
    </location>
</feature>
<dbReference type="Proteomes" id="UP000252355">
    <property type="component" value="Unassembled WGS sequence"/>
</dbReference>
<dbReference type="InterPro" id="IPR000702">
    <property type="entry name" value="Ribosomal_uL6-like"/>
</dbReference>
<dbReference type="FunFam" id="3.90.930.12:FF:000002">
    <property type="entry name" value="50S ribosomal protein L6"/>
    <property type="match status" value="1"/>
</dbReference>
<gene>
    <name evidence="5" type="primary">rplF</name>
    <name evidence="9" type="ORF">OZSIB_1413</name>
</gene>
<proteinExistence type="inferred from homology"/>
<keyword evidence="2 5" id="KW-0694">RNA-binding</keyword>
<dbReference type="GO" id="GO:0002181">
    <property type="term" value="P:cytoplasmic translation"/>
    <property type="evidence" value="ECO:0007669"/>
    <property type="project" value="TreeGrafter"/>
</dbReference>
<dbReference type="PANTHER" id="PTHR11655">
    <property type="entry name" value="60S/50S RIBOSOMAL PROTEIN L6/L9"/>
    <property type="match status" value="1"/>
</dbReference>
<evidence type="ECO:0000256" key="3">
    <source>
        <dbReference type="ARBA" id="ARBA00022980"/>
    </source>
</evidence>
<evidence type="ECO:0000313" key="9">
    <source>
        <dbReference type="EMBL" id="RCK78493.1"/>
    </source>
</evidence>
<accession>A0A367ZK36</accession>
<organism evidence="9 10">
    <name type="scientific">Candidatus Ozemobacter sibiricus</name>
    <dbReference type="NCBI Taxonomy" id="2268124"/>
    <lineage>
        <taxon>Bacteria</taxon>
        <taxon>Candidatus Ozemobacteria</taxon>
        <taxon>Candidatus Ozemobacterales</taxon>
        <taxon>Candidatus Ozemobacteraceae</taxon>
        <taxon>Candidatus Ozemobacter</taxon>
    </lineage>
</organism>
<dbReference type="NCBIfam" id="TIGR03654">
    <property type="entry name" value="L6_bact"/>
    <property type="match status" value="1"/>
</dbReference>
<dbReference type="PIRSF" id="PIRSF002162">
    <property type="entry name" value="Ribosomal_L6"/>
    <property type="match status" value="1"/>
</dbReference>
<dbReference type="GO" id="GO:0019843">
    <property type="term" value="F:rRNA binding"/>
    <property type="evidence" value="ECO:0007669"/>
    <property type="project" value="UniProtKB-UniRule"/>
</dbReference>
<dbReference type="InterPro" id="IPR019906">
    <property type="entry name" value="Ribosomal_uL6_bac-type"/>
</dbReference>
<evidence type="ECO:0000313" key="10">
    <source>
        <dbReference type="Proteomes" id="UP000252355"/>
    </source>
</evidence>
<keyword evidence="3 5" id="KW-0689">Ribosomal protein</keyword>
<dbReference type="PANTHER" id="PTHR11655:SF14">
    <property type="entry name" value="LARGE RIBOSOMAL SUBUNIT PROTEIN UL6M"/>
    <property type="match status" value="1"/>
</dbReference>
<keyword evidence="4 5" id="KW-0687">Ribonucleoprotein</keyword>
<dbReference type="AlphaFoldDB" id="A0A367ZK36"/>
<evidence type="ECO:0000259" key="8">
    <source>
        <dbReference type="Pfam" id="PF00347"/>
    </source>
</evidence>